<feature type="transmembrane region" description="Helical" evidence="1">
    <location>
        <begin position="86"/>
        <end position="113"/>
    </location>
</feature>
<dbReference type="Pfam" id="PF11911">
    <property type="entry name" value="DUF3429"/>
    <property type="match status" value="1"/>
</dbReference>
<name>A0ABT7LJ05_9BURK</name>
<reference evidence="2 3" key="1">
    <citation type="submission" date="2023-06" db="EMBL/GenBank/DDBJ databases">
        <title>Pelomonas sp. APW6 16S ribosomal RNA gene genome sequencing and assembly.</title>
        <authorList>
            <person name="Woo H."/>
        </authorList>
    </citation>
    <scope>NUCLEOTIDE SEQUENCE [LARGE SCALE GENOMIC DNA]</scope>
    <source>
        <strain evidence="2 3">APW6</strain>
    </source>
</reference>
<keyword evidence="1" id="KW-1133">Transmembrane helix</keyword>
<protein>
    <submittedName>
        <fullName evidence="2">DUF3429 domain-containing protein</fullName>
    </submittedName>
</protein>
<sequence>MSDPALRPLSLNPVALRLCHLSVLPFVLGALLVWLVRADVHQYVVEGLTIYAGLTISMLGGIHWGLGMRQTVPSPAPFIWGAVTVLVGWIGAIMPAYAGFVVHGAMFIACYLWDRRHYPALGAGAWLTLRFRLSAVAALCCFLGAAGT</sequence>
<gene>
    <name evidence="2" type="ORF">QRD43_13060</name>
</gene>
<dbReference type="EMBL" id="JASVDS010000003">
    <property type="protein sequence ID" value="MDL5032837.1"/>
    <property type="molecule type" value="Genomic_DNA"/>
</dbReference>
<evidence type="ECO:0000313" key="2">
    <source>
        <dbReference type="EMBL" id="MDL5032837.1"/>
    </source>
</evidence>
<keyword evidence="3" id="KW-1185">Reference proteome</keyword>
<evidence type="ECO:0000256" key="1">
    <source>
        <dbReference type="SAM" id="Phobius"/>
    </source>
</evidence>
<proteinExistence type="predicted"/>
<keyword evidence="1" id="KW-0812">Transmembrane</keyword>
<dbReference type="RefSeq" id="WP_285982907.1">
    <property type="nucleotide sequence ID" value="NZ_JASVDS010000003.1"/>
</dbReference>
<dbReference type="Proteomes" id="UP001238603">
    <property type="component" value="Unassembled WGS sequence"/>
</dbReference>
<organism evidence="2 3">
    <name type="scientific">Roseateles subflavus</name>
    <dbReference type="NCBI Taxonomy" id="3053353"/>
    <lineage>
        <taxon>Bacteria</taxon>
        <taxon>Pseudomonadati</taxon>
        <taxon>Pseudomonadota</taxon>
        <taxon>Betaproteobacteria</taxon>
        <taxon>Burkholderiales</taxon>
        <taxon>Sphaerotilaceae</taxon>
        <taxon>Roseateles</taxon>
    </lineage>
</organism>
<feature type="transmembrane region" description="Helical" evidence="1">
    <location>
        <begin position="48"/>
        <end position="66"/>
    </location>
</feature>
<accession>A0ABT7LJ05</accession>
<dbReference type="InterPro" id="IPR021836">
    <property type="entry name" value="DUF3429"/>
</dbReference>
<comment type="caution">
    <text evidence="2">The sequence shown here is derived from an EMBL/GenBank/DDBJ whole genome shotgun (WGS) entry which is preliminary data.</text>
</comment>
<keyword evidence="1" id="KW-0472">Membrane</keyword>
<evidence type="ECO:0000313" key="3">
    <source>
        <dbReference type="Proteomes" id="UP001238603"/>
    </source>
</evidence>
<feature type="transmembrane region" description="Helical" evidence="1">
    <location>
        <begin position="14"/>
        <end position="36"/>
    </location>
</feature>